<feature type="transmembrane region" description="Helical" evidence="9">
    <location>
        <begin position="135"/>
        <end position="154"/>
    </location>
</feature>
<comment type="similarity">
    <text evidence="2 9">Belongs to the alanine or glycine:cation symporter (AGCS) (TC 2.A.25) family.</text>
</comment>
<evidence type="ECO:0000256" key="7">
    <source>
        <dbReference type="ARBA" id="ARBA00022989"/>
    </source>
</evidence>
<feature type="transmembrane region" description="Helical" evidence="9">
    <location>
        <begin position="204"/>
        <end position="225"/>
    </location>
</feature>
<dbReference type="PANTHER" id="PTHR30330:SF7">
    <property type="entry name" value="SODIUM_PROTON-DEPENDENT ALANINE CARRIER PROTEIN YRBD-RELATED"/>
    <property type="match status" value="1"/>
</dbReference>
<dbReference type="Proteomes" id="UP000677265">
    <property type="component" value="Unassembled WGS sequence"/>
</dbReference>
<keyword evidence="7 9" id="KW-1133">Transmembrane helix</keyword>
<dbReference type="InterPro" id="IPR001463">
    <property type="entry name" value="Na/Ala_symport"/>
</dbReference>
<keyword evidence="4 9" id="KW-1003">Cell membrane</keyword>
<gene>
    <name evidence="11" type="ORF">KHB02_015655</name>
    <name evidence="10" type="ORF">KHB02_43820</name>
</gene>
<evidence type="ECO:0000256" key="8">
    <source>
        <dbReference type="ARBA" id="ARBA00023136"/>
    </source>
</evidence>
<feature type="transmembrane region" description="Helical" evidence="9">
    <location>
        <begin position="12"/>
        <end position="35"/>
    </location>
</feature>
<dbReference type="GO" id="GO:0005283">
    <property type="term" value="F:amino acid:sodium symporter activity"/>
    <property type="evidence" value="ECO:0007669"/>
    <property type="project" value="InterPro"/>
</dbReference>
<evidence type="ECO:0000256" key="1">
    <source>
        <dbReference type="ARBA" id="ARBA00004651"/>
    </source>
</evidence>
<dbReference type="PANTHER" id="PTHR30330">
    <property type="entry name" value="AGSS FAMILY TRANSPORTER, SODIUM-ALANINE"/>
    <property type="match status" value="1"/>
</dbReference>
<sequence>MEEFINWLAGQVWGNGLVILALGAGLIFTLATRFVQIRYFKEMIRLLFEGKSSDEGISSFQAFCLALSGRVGVGNIAGVATAIAFGGPGAVFWMWMMALLGGASAFIESTMAQVYKIKVGNEYRGGTPYFIEKGLGLKWFAVIMAVVVTISYGFLTPGVQANNIASGMENAFGINKFVTGIFLVVLLGAVIFGGVKRIASVGQAVVPFMAVGYVLVTIIILGANFTQMPEMFSLIFTSAFGANQVFGGIVGAAIAWGVRRAIFSNVAGCGEATYSSAAAEVSHPAKQGLVQAFSVYIDTIVVCTATALMILVTGMYNVTPEGAEPIVQTLKNVEAGPAYTQMAVETVMSGFGPGFVAIAIFFFAFTTLMAYYYIAETTIVYLSGKRELPWLKTILKIVMLIMTYAGCVYSASTMWALGDIGFGSMAWLSLIALFFLMKPALRVLKDYETQRKAGKDPVFNPLHANISGADFWEEKCKELDDKNSSINNIYIGNSGKSL</sequence>
<dbReference type="EMBL" id="JAGYPE010000010">
    <property type="protein sequence ID" value="MBS4188312.1"/>
    <property type="molecule type" value="Genomic_DNA"/>
</dbReference>
<keyword evidence="6 9" id="KW-0769">Symport</keyword>
<organism evidence="10">
    <name type="scientific">Neobacillus citreus</name>
    <dbReference type="NCBI Taxonomy" id="2833578"/>
    <lineage>
        <taxon>Bacteria</taxon>
        <taxon>Bacillati</taxon>
        <taxon>Bacillota</taxon>
        <taxon>Bacilli</taxon>
        <taxon>Bacillales</taxon>
        <taxon>Bacillaceae</taxon>
        <taxon>Neobacillus</taxon>
    </lineage>
</organism>
<evidence type="ECO:0000313" key="12">
    <source>
        <dbReference type="Proteomes" id="UP000677265"/>
    </source>
</evidence>
<accession>A0A942TAN5</accession>
<feature type="transmembrane region" description="Helical" evidence="9">
    <location>
        <begin position="231"/>
        <end position="256"/>
    </location>
</feature>
<feature type="transmembrane region" description="Helical" evidence="9">
    <location>
        <begin position="56"/>
        <end position="86"/>
    </location>
</feature>
<evidence type="ECO:0000256" key="5">
    <source>
        <dbReference type="ARBA" id="ARBA00022692"/>
    </source>
</evidence>
<evidence type="ECO:0000313" key="11">
    <source>
        <dbReference type="EMBL" id="MCH6266957.1"/>
    </source>
</evidence>
<comment type="caution">
    <text evidence="10">The sequence shown here is derived from an EMBL/GenBank/DDBJ whole genome shotgun (WGS) entry which is preliminary data.</text>
</comment>
<dbReference type="GO" id="GO:0005886">
    <property type="term" value="C:plasma membrane"/>
    <property type="evidence" value="ECO:0007669"/>
    <property type="project" value="UniProtKB-SubCell"/>
</dbReference>
<dbReference type="EMBL" id="JAGYPE020000028">
    <property type="protein sequence ID" value="MCH6266957.1"/>
    <property type="molecule type" value="Genomic_DNA"/>
</dbReference>
<keyword evidence="8 9" id="KW-0472">Membrane</keyword>
<reference evidence="10" key="1">
    <citation type="submission" date="2021-05" db="EMBL/GenBank/DDBJ databases">
        <title>Novel Bacillus species.</title>
        <authorList>
            <person name="Liu G."/>
        </authorList>
    </citation>
    <scope>NUCLEOTIDE SEQUENCE</scope>
    <source>
        <strain evidence="10 12">FJAT-50051</strain>
    </source>
</reference>
<feature type="transmembrane region" description="Helical" evidence="9">
    <location>
        <begin position="92"/>
        <end position="115"/>
    </location>
</feature>
<evidence type="ECO:0000313" key="10">
    <source>
        <dbReference type="EMBL" id="MBS4188312.1"/>
    </source>
</evidence>
<dbReference type="PROSITE" id="PS00873">
    <property type="entry name" value="NA_ALANINE_SYMP"/>
    <property type="match status" value="1"/>
</dbReference>
<dbReference type="NCBIfam" id="TIGR00835">
    <property type="entry name" value="agcS"/>
    <property type="match status" value="1"/>
</dbReference>
<feature type="transmembrane region" description="Helical" evidence="9">
    <location>
        <begin position="422"/>
        <end position="441"/>
    </location>
</feature>
<feature type="transmembrane region" description="Helical" evidence="9">
    <location>
        <begin position="354"/>
        <end position="374"/>
    </location>
</feature>
<dbReference type="AlphaFoldDB" id="A0A942TAN5"/>
<evidence type="ECO:0000256" key="6">
    <source>
        <dbReference type="ARBA" id="ARBA00022847"/>
    </source>
</evidence>
<dbReference type="Pfam" id="PF01235">
    <property type="entry name" value="Na_Ala_symp"/>
    <property type="match status" value="1"/>
</dbReference>
<dbReference type="Gene3D" id="1.20.1740.10">
    <property type="entry name" value="Amino acid/polyamine transporter I"/>
    <property type="match status" value="1"/>
</dbReference>
<evidence type="ECO:0000256" key="2">
    <source>
        <dbReference type="ARBA" id="ARBA00009261"/>
    </source>
</evidence>
<feature type="transmembrane region" description="Helical" evidence="9">
    <location>
        <begin position="295"/>
        <end position="316"/>
    </location>
</feature>
<name>A0A942TAN5_9BACI</name>
<keyword evidence="12" id="KW-1185">Reference proteome</keyword>
<feature type="transmembrane region" description="Helical" evidence="9">
    <location>
        <begin position="394"/>
        <end position="416"/>
    </location>
</feature>
<dbReference type="RefSeq" id="WP_213148094.1">
    <property type="nucleotide sequence ID" value="NZ_JAGYPE020000028.1"/>
</dbReference>
<protein>
    <submittedName>
        <fullName evidence="10">Alanine:cation symporter family protein</fullName>
    </submittedName>
</protein>
<keyword evidence="5 9" id="KW-0812">Transmembrane</keyword>
<dbReference type="FunFam" id="1.20.1740.10:FF:000004">
    <property type="entry name" value="Sodium:alanine symporter family protein"/>
    <property type="match status" value="1"/>
</dbReference>
<evidence type="ECO:0000256" key="9">
    <source>
        <dbReference type="RuleBase" id="RU363064"/>
    </source>
</evidence>
<keyword evidence="3 9" id="KW-0813">Transport</keyword>
<feature type="transmembrane region" description="Helical" evidence="9">
    <location>
        <begin position="174"/>
        <end position="192"/>
    </location>
</feature>
<proteinExistence type="inferred from homology"/>
<evidence type="ECO:0000256" key="4">
    <source>
        <dbReference type="ARBA" id="ARBA00022475"/>
    </source>
</evidence>
<evidence type="ECO:0000256" key="3">
    <source>
        <dbReference type="ARBA" id="ARBA00022448"/>
    </source>
</evidence>
<comment type="subcellular location">
    <subcellularLocation>
        <location evidence="1 9">Cell membrane</location>
        <topology evidence="1 9">Multi-pass membrane protein</topology>
    </subcellularLocation>
</comment>
<dbReference type="PRINTS" id="PR00175">
    <property type="entry name" value="NAALASMPORT"/>
</dbReference>